<dbReference type="PANTHER" id="PTHR37816:SF2">
    <property type="entry name" value="DNA TOPOLOGY MODULATION PROTEIN FLAR-RELATED PROTEIN"/>
    <property type="match status" value="1"/>
</dbReference>
<evidence type="ECO:0000313" key="2">
    <source>
        <dbReference type="EMBL" id="MFD1432127.1"/>
    </source>
</evidence>
<evidence type="ECO:0000259" key="1">
    <source>
        <dbReference type="Pfam" id="PF00004"/>
    </source>
</evidence>
<feature type="domain" description="ATPase AAA-type core" evidence="1">
    <location>
        <begin position="3"/>
        <end position="51"/>
    </location>
</feature>
<dbReference type="InterPro" id="IPR027417">
    <property type="entry name" value="P-loop_NTPase"/>
</dbReference>
<accession>A0ABW4CMG6</accession>
<dbReference type="InterPro" id="IPR003959">
    <property type="entry name" value="ATPase_AAA_core"/>
</dbReference>
<reference evidence="3" key="1">
    <citation type="journal article" date="2019" name="Int. J. Syst. Evol. Microbiol.">
        <title>The Global Catalogue of Microorganisms (GCM) 10K type strain sequencing project: providing services to taxonomists for standard genome sequencing and annotation.</title>
        <authorList>
            <consortium name="The Broad Institute Genomics Platform"/>
            <consortium name="The Broad Institute Genome Sequencing Center for Infectious Disease"/>
            <person name="Wu L."/>
            <person name="Ma J."/>
        </authorList>
    </citation>
    <scope>NUCLEOTIDE SEQUENCE [LARGE SCALE GENOMIC DNA]</scope>
    <source>
        <strain evidence="3">CCM 8947</strain>
    </source>
</reference>
<keyword evidence="3" id="KW-1185">Reference proteome</keyword>
<dbReference type="InterPro" id="IPR052922">
    <property type="entry name" value="Cytidylate_Kinase-2"/>
</dbReference>
<dbReference type="Gene3D" id="3.40.50.300">
    <property type="entry name" value="P-loop containing nucleotide triphosphate hydrolases"/>
    <property type="match status" value="1"/>
</dbReference>
<dbReference type="PANTHER" id="PTHR37816">
    <property type="entry name" value="YALI0E33011P"/>
    <property type="match status" value="1"/>
</dbReference>
<organism evidence="2 3">
    <name type="scientific">Lacticaseibacillus yichunensis</name>
    <dbReference type="NCBI Taxonomy" id="2486015"/>
    <lineage>
        <taxon>Bacteria</taxon>
        <taxon>Bacillati</taxon>
        <taxon>Bacillota</taxon>
        <taxon>Bacilli</taxon>
        <taxon>Lactobacillales</taxon>
        <taxon>Lactobacillaceae</taxon>
        <taxon>Lacticaseibacillus</taxon>
    </lineage>
</organism>
<dbReference type="Proteomes" id="UP001597192">
    <property type="component" value="Unassembled WGS sequence"/>
</dbReference>
<dbReference type="EMBL" id="JBHTOG010000023">
    <property type="protein sequence ID" value="MFD1432127.1"/>
    <property type="molecule type" value="Genomic_DNA"/>
</dbReference>
<dbReference type="RefSeq" id="WP_125697622.1">
    <property type="nucleotide sequence ID" value="NZ_JBHTOG010000023.1"/>
</dbReference>
<gene>
    <name evidence="2" type="ORF">ACFQ47_05450</name>
</gene>
<dbReference type="Pfam" id="PF00004">
    <property type="entry name" value="AAA"/>
    <property type="match status" value="1"/>
</dbReference>
<proteinExistence type="predicted"/>
<evidence type="ECO:0000313" key="3">
    <source>
        <dbReference type="Proteomes" id="UP001597192"/>
    </source>
</evidence>
<name>A0ABW4CMG6_9LACO</name>
<sequence length="168" mass="19153">MKVLLIGNSGTGKSTLARVLAARTGWPLLALDRLWHADDYSSAAKTRLAEAQRQFMATHEDWLIDGNYKGTLPLRLAQADLVLWCQAPRLVCEARVMQRSWGFHRDPAARPDMAPTFREHLDRDYWDFLKYVWHYDDAAIRALVAGHTVIPMRNGVEKAVVVRALSQR</sequence>
<comment type="caution">
    <text evidence="2">The sequence shown here is derived from an EMBL/GenBank/DDBJ whole genome shotgun (WGS) entry which is preliminary data.</text>
</comment>
<dbReference type="SUPFAM" id="SSF52540">
    <property type="entry name" value="P-loop containing nucleoside triphosphate hydrolases"/>
    <property type="match status" value="1"/>
</dbReference>
<protein>
    <submittedName>
        <fullName evidence="2">AAA family ATPase</fullName>
    </submittedName>
</protein>